<dbReference type="InterPro" id="IPR050471">
    <property type="entry name" value="AB_hydrolase"/>
</dbReference>
<dbReference type="SUPFAM" id="SSF53474">
    <property type="entry name" value="alpha/beta-Hydrolases"/>
    <property type="match status" value="1"/>
</dbReference>
<dbReference type="Pfam" id="PF00561">
    <property type="entry name" value="Abhydrolase_1"/>
    <property type="match status" value="1"/>
</dbReference>
<dbReference type="Gene3D" id="3.40.50.1820">
    <property type="entry name" value="alpha/beta hydrolase"/>
    <property type="match status" value="1"/>
</dbReference>
<gene>
    <name evidence="2" type="ORF">S12H4_58762</name>
</gene>
<evidence type="ECO:0000313" key="2">
    <source>
        <dbReference type="EMBL" id="GAJ21446.1"/>
    </source>
</evidence>
<feature type="domain" description="AB hydrolase-1" evidence="1">
    <location>
        <begin position="47"/>
        <end position="164"/>
    </location>
</feature>
<feature type="non-terminal residue" evidence="2">
    <location>
        <position position="1"/>
    </location>
</feature>
<organism evidence="2">
    <name type="scientific">marine sediment metagenome</name>
    <dbReference type="NCBI Taxonomy" id="412755"/>
    <lineage>
        <taxon>unclassified sequences</taxon>
        <taxon>metagenomes</taxon>
        <taxon>ecological metagenomes</taxon>
    </lineage>
</organism>
<comment type="caution">
    <text evidence="2">The sequence shown here is derived from an EMBL/GenBank/DDBJ whole genome shotgun (WGS) entry which is preliminary data.</text>
</comment>
<name>X1VUS3_9ZZZZ</name>
<proteinExistence type="predicted"/>
<dbReference type="AlphaFoldDB" id="X1VUS3"/>
<dbReference type="EMBL" id="BARW01038246">
    <property type="protein sequence ID" value="GAJ21446.1"/>
    <property type="molecule type" value="Genomic_DNA"/>
</dbReference>
<protein>
    <recommendedName>
        <fullName evidence="1">AB hydrolase-1 domain-containing protein</fullName>
    </recommendedName>
</protein>
<dbReference type="InterPro" id="IPR029058">
    <property type="entry name" value="AB_hydrolase_fold"/>
</dbReference>
<dbReference type="PANTHER" id="PTHR43433:SF10">
    <property type="entry name" value="AB HYDROLASE-1 DOMAIN-CONTAINING PROTEIN"/>
    <property type="match status" value="1"/>
</dbReference>
<evidence type="ECO:0000259" key="1">
    <source>
        <dbReference type="Pfam" id="PF00561"/>
    </source>
</evidence>
<feature type="non-terminal residue" evidence="2">
    <location>
        <position position="176"/>
    </location>
</feature>
<reference evidence="2" key="1">
    <citation type="journal article" date="2014" name="Front. Microbiol.">
        <title>High frequency of phylogenetically diverse reductive dehalogenase-homologous genes in deep subseafloor sedimentary metagenomes.</title>
        <authorList>
            <person name="Kawai M."/>
            <person name="Futagami T."/>
            <person name="Toyoda A."/>
            <person name="Takaki Y."/>
            <person name="Nishi S."/>
            <person name="Hori S."/>
            <person name="Arai W."/>
            <person name="Tsubouchi T."/>
            <person name="Morono Y."/>
            <person name="Uchiyama I."/>
            <person name="Ito T."/>
            <person name="Fujiyama A."/>
            <person name="Inagaki F."/>
            <person name="Takami H."/>
        </authorList>
    </citation>
    <scope>NUCLEOTIDE SEQUENCE</scope>
    <source>
        <strain evidence="2">Expedition CK06-06</strain>
    </source>
</reference>
<dbReference type="PANTHER" id="PTHR43433">
    <property type="entry name" value="HYDROLASE, ALPHA/BETA FOLD FAMILY PROTEIN"/>
    <property type="match status" value="1"/>
</dbReference>
<accession>X1VUS3</accession>
<sequence length="176" mass="18973">RRLSGKNRHYFGTQKEEKGAEMQDYYIGLENGRMLGYRFYGDPKGVPVFYVHGGGGSRIFAAALHKAALEAGVNLIAADRPGMGISDYQADRSILDWADDMAALADHLMLDGFSVLSESGGSPFALATAYALPDRVPKVALVSASSPTDAPGVIEAMQPTGRSLIKMMKIFPNFLL</sequence>
<dbReference type="InterPro" id="IPR000073">
    <property type="entry name" value="AB_hydrolase_1"/>
</dbReference>